<dbReference type="EMBL" id="JARSBN010000003">
    <property type="protein sequence ID" value="MDG4715730.1"/>
    <property type="molecule type" value="Genomic_DNA"/>
</dbReference>
<evidence type="ECO:0000313" key="4">
    <source>
        <dbReference type="Proteomes" id="UP001529085"/>
    </source>
</evidence>
<evidence type="ECO:0000313" key="3">
    <source>
        <dbReference type="EMBL" id="MDG4715730.1"/>
    </source>
</evidence>
<name>A0ABT6G115_9FLAO</name>
<protein>
    <submittedName>
        <fullName evidence="3">Gliding motility-associated C-terminal domain-containing protein</fullName>
    </submittedName>
</protein>
<dbReference type="InterPro" id="IPR007110">
    <property type="entry name" value="Ig-like_dom"/>
</dbReference>
<feature type="chain" id="PRO_5046587126" evidence="1">
    <location>
        <begin position="26"/>
        <end position="489"/>
    </location>
</feature>
<evidence type="ECO:0000256" key="1">
    <source>
        <dbReference type="SAM" id="SignalP"/>
    </source>
</evidence>
<dbReference type="InterPro" id="IPR013783">
    <property type="entry name" value="Ig-like_fold"/>
</dbReference>
<dbReference type="PROSITE" id="PS50835">
    <property type="entry name" value="IG_LIKE"/>
    <property type="match status" value="1"/>
</dbReference>
<proteinExistence type="predicted"/>
<comment type="caution">
    <text evidence="3">The sequence shown here is derived from an EMBL/GenBank/DDBJ whole genome shotgun (WGS) entry which is preliminary data.</text>
</comment>
<dbReference type="RefSeq" id="WP_278005182.1">
    <property type="nucleotide sequence ID" value="NZ_JARSBN010000003.1"/>
</dbReference>
<evidence type="ECO:0000259" key="2">
    <source>
        <dbReference type="PROSITE" id="PS50835"/>
    </source>
</evidence>
<keyword evidence="4" id="KW-1185">Reference proteome</keyword>
<dbReference type="Proteomes" id="UP001529085">
    <property type="component" value="Unassembled WGS sequence"/>
</dbReference>
<sequence>MPQTTKLYKLLISLCLVTAFFTADKIEAQMVIGQPNLGFSQACASDSFNTYSTTFVFSPESALNASNQFTIELSDADGDFSDAQIIYTSSEGAITTSPATIEFSIPETTAGENYRIRIKSSSPVATSTPSVPFAAYYKLQDSPFTINNLVSTGAYCTGGNYLLTIDNPGTGNNDSPLNYPSLTFNWYKETSETTSVFVAEGSSLLVSEEGTYFVETNYGTCTSNSFSNRVTISEVSTSGEGNVTISSSLGNPYCPEQGLTTLSTVGGNSYQWFKDGIEIPDATNQMYQTNESGTFSVQVDLGDCSAFGSIDLVSELFNSEINVDEVNQIFEDETLTIEITTDAISPEFTWYFNNQVITGATEDYYDATEIGDYSVVITETAGCNGSRTYNFTIERGLEPFPDVPNIPNVISPNGDLINDTWVIPLQYTSGTNTEVMILNEQGKVVFQTLDYQNNWPEDDLNLTSVNKVFYYIITPVEGKEKKGSITIVK</sequence>
<dbReference type="Gene3D" id="2.60.40.10">
    <property type="entry name" value="Immunoglobulins"/>
    <property type="match status" value="1"/>
</dbReference>
<reference evidence="3 4" key="1">
    <citation type="submission" date="2023-03" db="EMBL/GenBank/DDBJ databases">
        <title>Strain YYF002 represents a novel species in the genus Winogradskyella isolated from seawater.</title>
        <authorList>
            <person name="Fu Z.-Y."/>
        </authorList>
    </citation>
    <scope>NUCLEOTIDE SEQUENCE [LARGE SCALE GENOMIC DNA]</scope>
    <source>
        <strain evidence="3 4">YYF002</strain>
    </source>
</reference>
<accession>A0ABT6G115</accession>
<keyword evidence="1" id="KW-0732">Signal</keyword>
<organism evidence="3 4">
    <name type="scientific">Winogradskyella marincola</name>
    <dbReference type="NCBI Taxonomy" id="3037795"/>
    <lineage>
        <taxon>Bacteria</taxon>
        <taxon>Pseudomonadati</taxon>
        <taxon>Bacteroidota</taxon>
        <taxon>Flavobacteriia</taxon>
        <taxon>Flavobacteriales</taxon>
        <taxon>Flavobacteriaceae</taxon>
        <taxon>Winogradskyella</taxon>
    </lineage>
</organism>
<feature type="domain" description="Ig-like" evidence="2">
    <location>
        <begin position="129"/>
        <end position="233"/>
    </location>
</feature>
<dbReference type="Pfam" id="PF13585">
    <property type="entry name" value="CHU_C"/>
    <property type="match status" value="1"/>
</dbReference>
<gene>
    <name evidence="3" type="ORF">P7122_07595</name>
</gene>
<feature type="signal peptide" evidence="1">
    <location>
        <begin position="1"/>
        <end position="25"/>
    </location>
</feature>